<dbReference type="EnsemblPlants" id="TuG1812G0300000477.01.T01">
    <property type="protein sequence ID" value="TuG1812G0300000477.01.T01.cds243574"/>
    <property type="gene ID" value="TuG1812G0300000477.01"/>
</dbReference>
<reference evidence="2" key="3">
    <citation type="submission" date="2022-06" db="UniProtKB">
        <authorList>
            <consortium name="EnsemblPlants"/>
        </authorList>
    </citation>
    <scope>IDENTIFICATION</scope>
</reference>
<dbReference type="Proteomes" id="UP000015106">
    <property type="component" value="Chromosome 3"/>
</dbReference>
<name>A0A8R7PN59_TRIUA</name>
<evidence type="ECO:0000313" key="3">
    <source>
        <dbReference type="Proteomes" id="UP000015106"/>
    </source>
</evidence>
<dbReference type="AlphaFoldDB" id="A0A8R7PN59"/>
<evidence type="ECO:0000256" key="1">
    <source>
        <dbReference type="ARBA" id="ARBA00022676"/>
    </source>
</evidence>
<dbReference type="PANTHER" id="PTHR48046:SF1">
    <property type="entry name" value="GLYCOSYLTRANSFERASE-RELATED"/>
    <property type="match status" value="1"/>
</dbReference>
<keyword evidence="3" id="KW-1185">Reference proteome</keyword>
<dbReference type="GO" id="GO:0016757">
    <property type="term" value="F:glycosyltransferase activity"/>
    <property type="evidence" value="ECO:0007669"/>
    <property type="project" value="UniProtKB-KW"/>
</dbReference>
<reference evidence="2" key="2">
    <citation type="submission" date="2018-03" db="EMBL/GenBank/DDBJ databases">
        <title>The Triticum urartu genome reveals the dynamic nature of wheat genome evolution.</title>
        <authorList>
            <person name="Ling H."/>
            <person name="Ma B."/>
            <person name="Shi X."/>
            <person name="Liu H."/>
            <person name="Dong L."/>
            <person name="Sun H."/>
            <person name="Cao Y."/>
            <person name="Gao Q."/>
            <person name="Zheng S."/>
            <person name="Li Y."/>
            <person name="Yu Y."/>
            <person name="Du H."/>
            <person name="Qi M."/>
            <person name="Li Y."/>
            <person name="Yu H."/>
            <person name="Cui Y."/>
            <person name="Wang N."/>
            <person name="Chen C."/>
            <person name="Wu H."/>
            <person name="Zhao Y."/>
            <person name="Zhang J."/>
            <person name="Li Y."/>
            <person name="Zhou W."/>
            <person name="Zhang B."/>
            <person name="Hu W."/>
            <person name="Eijk M."/>
            <person name="Tang J."/>
            <person name="Witsenboer H."/>
            <person name="Zhao S."/>
            <person name="Li Z."/>
            <person name="Zhang A."/>
            <person name="Wang D."/>
            <person name="Liang C."/>
        </authorList>
    </citation>
    <scope>NUCLEOTIDE SEQUENCE [LARGE SCALE GENOMIC DNA]</scope>
    <source>
        <strain evidence="2">cv. G1812</strain>
    </source>
</reference>
<accession>A0A8R7PN59</accession>
<sequence length="91" mass="9682">MVAWPLFAERQQNAVMLSEGAGAAMRVPATKRKEEIAMTVTEVMVGQGKGAEVRANVAALQKLATEALLEGGATTAALDEVVRKWTCGEYC</sequence>
<protein>
    <submittedName>
        <fullName evidence="2">Uncharacterized protein</fullName>
    </submittedName>
</protein>
<dbReference type="Gene3D" id="3.40.50.2000">
    <property type="entry name" value="Glycogen Phosphorylase B"/>
    <property type="match status" value="2"/>
</dbReference>
<dbReference type="PANTHER" id="PTHR48046">
    <property type="entry name" value="UDP-GLYCOSYLTRANSFERASE 72E1"/>
    <property type="match status" value="1"/>
</dbReference>
<evidence type="ECO:0000313" key="2">
    <source>
        <dbReference type="EnsemblPlants" id="TuG1812G0300000477.01.T01.cds243574"/>
    </source>
</evidence>
<dbReference type="Gramene" id="TuG1812G0300000477.01.T01">
    <property type="protein sequence ID" value="TuG1812G0300000477.01.T01.cds243574"/>
    <property type="gene ID" value="TuG1812G0300000477.01"/>
</dbReference>
<keyword evidence="1" id="KW-0808">Transferase</keyword>
<keyword evidence="1" id="KW-0328">Glycosyltransferase</keyword>
<reference evidence="3" key="1">
    <citation type="journal article" date="2013" name="Nature">
        <title>Draft genome of the wheat A-genome progenitor Triticum urartu.</title>
        <authorList>
            <person name="Ling H.Q."/>
            <person name="Zhao S."/>
            <person name="Liu D."/>
            <person name="Wang J."/>
            <person name="Sun H."/>
            <person name="Zhang C."/>
            <person name="Fan H."/>
            <person name="Li D."/>
            <person name="Dong L."/>
            <person name="Tao Y."/>
            <person name="Gao C."/>
            <person name="Wu H."/>
            <person name="Li Y."/>
            <person name="Cui Y."/>
            <person name="Guo X."/>
            <person name="Zheng S."/>
            <person name="Wang B."/>
            <person name="Yu K."/>
            <person name="Liang Q."/>
            <person name="Yang W."/>
            <person name="Lou X."/>
            <person name="Chen J."/>
            <person name="Feng M."/>
            <person name="Jian J."/>
            <person name="Zhang X."/>
            <person name="Luo G."/>
            <person name="Jiang Y."/>
            <person name="Liu J."/>
            <person name="Wang Z."/>
            <person name="Sha Y."/>
            <person name="Zhang B."/>
            <person name="Wu H."/>
            <person name="Tang D."/>
            <person name="Shen Q."/>
            <person name="Xue P."/>
            <person name="Zou S."/>
            <person name="Wang X."/>
            <person name="Liu X."/>
            <person name="Wang F."/>
            <person name="Yang Y."/>
            <person name="An X."/>
            <person name="Dong Z."/>
            <person name="Zhang K."/>
            <person name="Zhang X."/>
            <person name="Luo M.C."/>
            <person name="Dvorak J."/>
            <person name="Tong Y."/>
            <person name="Wang J."/>
            <person name="Yang H."/>
            <person name="Li Z."/>
            <person name="Wang D."/>
            <person name="Zhang A."/>
            <person name="Wang J."/>
        </authorList>
    </citation>
    <scope>NUCLEOTIDE SEQUENCE</scope>
    <source>
        <strain evidence="3">cv. G1812</strain>
    </source>
</reference>
<dbReference type="SUPFAM" id="SSF53756">
    <property type="entry name" value="UDP-Glycosyltransferase/glycogen phosphorylase"/>
    <property type="match status" value="1"/>
</dbReference>
<organism evidence="2 3">
    <name type="scientific">Triticum urartu</name>
    <name type="common">Red wild einkorn</name>
    <name type="synonym">Crithodium urartu</name>
    <dbReference type="NCBI Taxonomy" id="4572"/>
    <lineage>
        <taxon>Eukaryota</taxon>
        <taxon>Viridiplantae</taxon>
        <taxon>Streptophyta</taxon>
        <taxon>Embryophyta</taxon>
        <taxon>Tracheophyta</taxon>
        <taxon>Spermatophyta</taxon>
        <taxon>Magnoliopsida</taxon>
        <taxon>Liliopsida</taxon>
        <taxon>Poales</taxon>
        <taxon>Poaceae</taxon>
        <taxon>BOP clade</taxon>
        <taxon>Pooideae</taxon>
        <taxon>Triticodae</taxon>
        <taxon>Triticeae</taxon>
        <taxon>Triticinae</taxon>
        <taxon>Triticum</taxon>
    </lineage>
</organism>
<proteinExistence type="predicted"/>